<evidence type="ECO:0000256" key="1">
    <source>
        <dbReference type="ARBA" id="ARBA00004167"/>
    </source>
</evidence>
<dbReference type="Gene3D" id="1.10.510.10">
    <property type="entry name" value="Transferase(Phosphotransferase) domain 1"/>
    <property type="match status" value="1"/>
</dbReference>
<dbReference type="GO" id="GO:0007169">
    <property type="term" value="P:cell surface receptor protein tyrosine kinase signaling pathway"/>
    <property type="evidence" value="ECO:0007669"/>
    <property type="project" value="TreeGrafter"/>
</dbReference>
<dbReference type="PROSITE" id="PS00107">
    <property type="entry name" value="PROTEIN_KINASE_ATP"/>
    <property type="match status" value="1"/>
</dbReference>
<dbReference type="InterPro" id="IPR008266">
    <property type="entry name" value="Tyr_kinase_AS"/>
</dbReference>
<dbReference type="GeneID" id="20316328"/>
<dbReference type="GO" id="GO:0005886">
    <property type="term" value="C:plasma membrane"/>
    <property type="evidence" value="ECO:0007669"/>
    <property type="project" value="TreeGrafter"/>
</dbReference>
<dbReference type="InterPro" id="IPR011009">
    <property type="entry name" value="Kinase-like_dom_sf"/>
</dbReference>
<accession>A0A074ZVZ9</accession>
<dbReference type="PROSITE" id="PS50011">
    <property type="entry name" value="PROTEIN_KINASE_DOM"/>
    <property type="match status" value="1"/>
</dbReference>
<dbReference type="InterPro" id="IPR013783">
    <property type="entry name" value="Ig-like_fold"/>
</dbReference>
<keyword evidence="19" id="KW-1185">Reference proteome</keyword>
<evidence type="ECO:0000256" key="4">
    <source>
        <dbReference type="ARBA" id="ARBA00022679"/>
    </source>
</evidence>
<dbReference type="GO" id="GO:0043235">
    <property type="term" value="C:receptor complex"/>
    <property type="evidence" value="ECO:0007669"/>
    <property type="project" value="TreeGrafter"/>
</dbReference>
<dbReference type="Proteomes" id="UP000054324">
    <property type="component" value="Unassembled WGS sequence"/>
</dbReference>
<dbReference type="CDD" id="cd00192">
    <property type="entry name" value="PTKc"/>
    <property type="match status" value="1"/>
</dbReference>
<evidence type="ECO:0000256" key="2">
    <source>
        <dbReference type="ARBA" id="ARBA00011902"/>
    </source>
</evidence>
<dbReference type="InterPro" id="IPR050122">
    <property type="entry name" value="RTK"/>
</dbReference>
<keyword evidence="8 16" id="KW-0067">ATP-binding</keyword>
<dbReference type="Pfam" id="PF07714">
    <property type="entry name" value="PK_Tyr_Ser-Thr"/>
    <property type="match status" value="1"/>
</dbReference>
<keyword evidence="14" id="KW-0325">Glycoprotein</keyword>
<evidence type="ECO:0000256" key="9">
    <source>
        <dbReference type="ARBA" id="ARBA00022989"/>
    </source>
</evidence>
<dbReference type="KEGG" id="ovi:T265_02140"/>
<keyword evidence="4" id="KW-0808">Transferase</keyword>
<keyword evidence="12" id="KW-1015">Disulfide bond</keyword>
<comment type="catalytic activity">
    <reaction evidence="15">
        <text>L-tyrosyl-[protein] + ATP = O-phospho-L-tyrosyl-[protein] + ADP + H(+)</text>
        <dbReference type="Rhea" id="RHEA:10596"/>
        <dbReference type="Rhea" id="RHEA-COMP:10136"/>
        <dbReference type="Rhea" id="RHEA-COMP:20101"/>
        <dbReference type="ChEBI" id="CHEBI:15378"/>
        <dbReference type="ChEBI" id="CHEBI:30616"/>
        <dbReference type="ChEBI" id="CHEBI:46858"/>
        <dbReference type="ChEBI" id="CHEBI:61978"/>
        <dbReference type="ChEBI" id="CHEBI:456216"/>
        <dbReference type="EC" id="2.7.10.1"/>
    </reaction>
</comment>
<organism evidence="18 19">
    <name type="scientific">Opisthorchis viverrini</name>
    <name type="common">Southeast Asian liver fluke</name>
    <dbReference type="NCBI Taxonomy" id="6198"/>
    <lineage>
        <taxon>Eukaryota</taxon>
        <taxon>Metazoa</taxon>
        <taxon>Spiralia</taxon>
        <taxon>Lophotrochozoa</taxon>
        <taxon>Platyhelminthes</taxon>
        <taxon>Trematoda</taxon>
        <taxon>Digenea</taxon>
        <taxon>Opisthorchiida</taxon>
        <taxon>Opisthorchiata</taxon>
        <taxon>Opisthorchiidae</taxon>
        <taxon>Opisthorchis</taxon>
    </lineage>
</organism>
<evidence type="ECO:0000256" key="6">
    <source>
        <dbReference type="ARBA" id="ARBA00022741"/>
    </source>
</evidence>
<dbReference type="GO" id="GO:0004714">
    <property type="term" value="F:transmembrane receptor protein tyrosine kinase activity"/>
    <property type="evidence" value="ECO:0007669"/>
    <property type="project" value="UniProtKB-EC"/>
</dbReference>
<dbReference type="FunFam" id="1.10.510.10:FF:000554">
    <property type="entry name" value="Predicted protein"/>
    <property type="match status" value="1"/>
</dbReference>
<dbReference type="InterPro" id="IPR017441">
    <property type="entry name" value="Protein_kinase_ATP_BS"/>
</dbReference>
<dbReference type="PROSITE" id="PS00109">
    <property type="entry name" value="PROTEIN_KINASE_TYR"/>
    <property type="match status" value="1"/>
</dbReference>
<protein>
    <recommendedName>
        <fullName evidence="2">receptor protein-tyrosine kinase</fullName>
        <ecNumber evidence="2">2.7.10.1</ecNumber>
    </recommendedName>
</protein>
<keyword evidence="6 16" id="KW-0547">Nucleotide-binding</keyword>
<dbReference type="Gene3D" id="2.60.40.10">
    <property type="entry name" value="Immunoglobulins"/>
    <property type="match status" value="1"/>
</dbReference>
<evidence type="ECO:0000256" key="14">
    <source>
        <dbReference type="ARBA" id="ARBA00023180"/>
    </source>
</evidence>
<dbReference type="InterPro" id="IPR036179">
    <property type="entry name" value="Ig-like_dom_sf"/>
</dbReference>
<dbReference type="InterPro" id="IPR020635">
    <property type="entry name" value="Tyr_kinase_cat_dom"/>
</dbReference>
<proteinExistence type="predicted"/>
<dbReference type="InterPro" id="IPR001245">
    <property type="entry name" value="Ser-Thr/Tyr_kinase_cat_dom"/>
</dbReference>
<dbReference type="PANTHER" id="PTHR24416">
    <property type="entry name" value="TYROSINE-PROTEIN KINASE RECEPTOR"/>
    <property type="match status" value="1"/>
</dbReference>
<keyword evidence="9" id="KW-1133">Transmembrane helix</keyword>
<dbReference type="SMART" id="SM00219">
    <property type="entry name" value="TyrKc"/>
    <property type="match status" value="1"/>
</dbReference>
<evidence type="ECO:0000256" key="13">
    <source>
        <dbReference type="ARBA" id="ARBA00023170"/>
    </source>
</evidence>
<evidence type="ECO:0000256" key="11">
    <source>
        <dbReference type="ARBA" id="ARBA00023137"/>
    </source>
</evidence>
<dbReference type="PRINTS" id="PR00109">
    <property type="entry name" value="TYRKINASE"/>
</dbReference>
<evidence type="ECO:0000256" key="8">
    <source>
        <dbReference type="ARBA" id="ARBA00022840"/>
    </source>
</evidence>
<dbReference type="STRING" id="6198.A0A074ZVZ9"/>
<evidence type="ECO:0000256" key="15">
    <source>
        <dbReference type="ARBA" id="ARBA00051243"/>
    </source>
</evidence>
<evidence type="ECO:0000256" key="5">
    <source>
        <dbReference type="ARBA" id="ARBA00022692"/>
    </source>
</evidence>
<comment type="subcellular location">
    <subcellularLocation>
        <location evidence="1">Membrane</location>
        <topology evidence="1">Single-pass membrane protein</topology>
    </subcellularLocation>
</comment>
<dbReference type="SUPFAM" id="SSF48726">
    <property type="entry name" value="Immunoglobulin"/>
    <property type="match status" value="1"/>
</dbReference>
<reference evidence="18 19" key="1">
    <citation type="submission" date="2013-11" db="EMBL/GenBank/DDBJ databases">
        <title>Opisthorchis viverrini - life in the bile duct.</title>
        <authorList>
            <person name="Young N.D."/>
            <person name="Nagarajan N."/>
            <person name="Lin S.J."/>
            <person name="Korhonen P.K."/>
            <person name="Jex A.R."/>
            <person name="Hall R.S."/>
            <person name="Safavi-Hemami H."/>
            <person name="Kaewkong W."/>
            <person name="Bertrand D."/>
            <person name="Gao S."/>
            <person name="Seet Q."/>
            <person name="Wongkham S."/>
            <person name="Teh B.T."/>
            <person name="Wongkham C."/>
            <person name="Intapan P.M."/>
            <person name="Maleewong W."/>
            <person name="Yang X."/>
            <person name="Hu M."/>
            <person name="Wang Z."/>
            <person name="Hofmann A."/>
            <person name="Sternberg P.W."/>
            <person name="Tan P."/>
            <person name="Wang J."/>
            <person name="Gasser R.B."/>
        </authorList>
    </citation>
    <scope>NUCLEOTIDE SEQUENCE [LARGE SCALE GENOMIC DNA]</scope>
</reference>
<dbReference type="InterPro" id="IPR000719">
    <property type="entry name" value="Prot_kinase_dom"/>
</dbReference>
<keyword evidence="13" id="KW-0675">Receptor</keyword>
<keyword evidence="7" id="KW-0418">Kinase</keyword>
<dbReference type="Gene3D" id="3.30.200.20">
    <property type="entry name" value="Phosphorylase Kinase, domain 1"/>
    <property type="match status" value="1"/>
</dbReference>
<dbReference type="EMBL" id="KL596643">
    <property type="protein sequence ID" value="KER31628.1"/>
    <property type="molecule type" value="Genomic_DNA"/>
</dbReference>
<evidence type="ECO:0000256" key="7">
    <source>
        <dbReference type="ARBA" id="ARBA00022777"/>
    </source>
</evidence>
<evidence type="ECO:0000256" key="12">
    <source>
        <dbReference type="ARBA" id="ARBA00023157"/>
    </source>
</evidence>
<dbReference type="RefSeq" id="XP_009164578.1">
    <property type="nucleotide sequence ID" value="XM_009166314.1"/>
</dbReference>
<dbReference type="EC" id="2.7.10.1" evidence="2"/>
<dbReference type="CTD" id="20316328"/>
<dbReference type="GO" id="GO:0005524">
    <property type="term" value="F:ATP binding"/>
    <property type="evidence" value="ECO:0007669"/>
    <property type="project" value="UniProtKB-UniRule"/>
</dbReference>
<evidence type="ECO:0000313" key="19">
    <source>
        <dbReference type="Proteomes" id="UP000054324"/>
    </source>
</evidence>
<keyword evidence="3" id="KW-0597">Phosphoprotein</keyword>
<feature type="binding site" evidence="16">
    <location>
        <position position="366"/>
    </location>
    <ligand>
        <name>ATP</name>
        <dbReference type="ChEBI" id="CHEBI:30616"/>
    </ligand>
</feature>
<keyword evidence="11" id="KW-0829">Tyrosine-protein kinase</keyword>
<name>A0A074ZVZ9_OPIVI</name>
<keyword evidence="5" id="KW-0812">Transmembrane</keyword>
<evidence type="ECO:0000259" key="17">
    <source>
        <dbReference type="PROSITE" id="PS50011"/>
    </source>
</evidence>
<evidence type="ECO:0000256" key="10">
    <source>
        <dbReference type="ARBA" id="ARBA00023136"/>
    </source>
</evidence>
<evidence type="ECO:0000256" key="3">
    <source>
        <dbReference type="ARBA" id="ARBA00022553"/>
    </source>
</evidence>
<dbReference type="OrthoDB" id="5984265at2759"/>
<sequence length="688" mass="77595">MTELLFTCHSPALHRGTLVPELMSVFGAVTRWTRQANMSEPAVVHHPGTINDEKCRGMNYTIMCRYGLSFIRARAGIYHLPEPLIPEDYMVEELKVPASLNADYVSGLVSQSLLRAVRNHGVLVSNGTMYPVGSGSQTESHYTVNLTSLQPEDAGIYLCYVSYKGDHSYRYTRLKVRSDCELDHSLIWKIGIPLAVALSFPLATVIFLGCNYLRSTPTVRKRILVHHPAYSGLDGLPSSGGTDFSMYAPHHIAKSVILPEVQFEDEVAKVTFKTYLLAQLRHIQVLWGGRKVGGTEGTPVDMRQEMLLNDRFENRFTIKPDKDYELPRASLIRGSYLGGGAFGVVYRGMARDLPNRPTEWVPVAVKTLRENFTETDVVDLLKEMDIMKQLEQHKHIIQLLAVCTQEGAPYLVMEYAPHGNLRSYLHSHKIELERSSTVVGNLLGFARQVASGMEYLSSRSLVHRDLAARNILVGEDFVLKIADFGLTRVVDEYYRKLTDGRVPVKWLAPESIYDRIYTTLSDVWSFGVLMWEIFTLGSSPFKGMDPTVVPAKIKAGYRNPKPFLASDTIYGLMLECWNFEPLKRPEFTHLVNTLNRLEHEESIASWKCSILSNDREKIGSSVKNQQMGPLSEGSLVTCYSYLVPTDKNSIRTQYMELANELASMVLPREENTHDCPEQRVVPMAVELC</sequence>
<dbReference type="SUPFAM" id="SSF56112">
    <property type="entry name" value="Protein kinase-like (PK-like)"/>
    <property type="match status" value="1"/>
</dbReference>
<dbReference type="AlphaFoldDB" id="A0A074ZVZ9"/>
<evidence type="ECO:0000256" key="16">
    <source>
        <dbReference type="PROSITE-ProRule" id="PRU10141"/>
    </source>
</evidence>
<evidence type="ECO:0000313" key="18">
    <source>
        <dbReference type="EMBL" id="KER31628.1"/>
    </source>
</evidence>
<gene>
    <name evidence="18" type="ORF">T265_02140</name>
</gene>
<keyword evidence="10" id="KW-0472">Membrane</keyword>
<feature type="domain" description="Protein kinase" evidence="17">
    <location>
        <begin position="331"/>
        <end position="602"/>
    </location>
</feature>
<dbReference type="PANTHER" id="PTHR24416:SF611">
    <property type="entry name" value="TYROSINE-PROTEIN KINASE TRANSMEMBRANE RECEPTOR ROR"/>
    <property type="match status" value="1"/>
</dbReference>